<protein>
    <recommendedName>
        <fullName evidence="3">Enoyl reductase</fullName>
    </recommendedName>
</protein>
<evidence type="ECO:0000313" key="2">
    <source>
        <dbReference type="Proteomes" id="UP000295302"/>
    </source>
</evidence>
<name>A0A4R4YHI1_9ACTN</name>
<dbReference type="RefSeq" id="WP_132617454.1">
    <property type="nucleotide sequence ID" value="NZ_SMKQ01000113.1"/>
</dbReference>
<gene>
    <name evidence="1" type="ORF">E1286_28955</name>
</gene>
<dbReference type="AlphaFoldDB" id="A0A4R4YHI1"/>
<dbReference type="OrthoDB" id="4072449at2"/>
<dbReference type="Proteomes" id="UP000295302">
    <property type="component" value="Unassembled WGS sequence"/>
</dbReference>
<reference evidence="1 2" key="1">
    <citation type="submission" date="2019-03" db="EMBL/GenBank/DDBJ databases">
        <title>Draft genome sequences of novel Actinobacteria.</title>
        <authorList>
            <person name="Sahin N."/>
            <person name="Ay H."/>
            <person name="Saygin H."/>
        </authorList>
    </citation>
    <scope>NUCLEOTIDE SEQUENCE [LARGE SCALE GENOMIC DNA]</scope>
    <source>
        <strain evidence="1 2">CH32</strain>
    </source>
</reference>
<organism evidence="1 2">
    <name type="scientific">Nonomuraea terrae</name>
    <dbReference type="NCBI Taxonomy" id="2530383"/>
    <lineage>
        <taxon>Bacteria</taxon>
        <taxon>Bacillati</taxon>
        <taxon>Actinomycetota</taxon>
        <taxon>Actinomycetes</taxon>
        <taxon>Streptosporangiales</taxon>
        <taxon>Streptosporangiaceae</taxon>
        <taxon>Nonomuraea</taxon>
    </lineage>
</organism>
<dbReference type="EMBL" id="SMKQ01000113">
    <property type="protein sequence ID" value="TDD43399.1"/>
    <property type="molecule type" value="Genomic_DNA"/>
</dbReference>
<comment type="caution">
    <text evidence="1">The sequence shown here is derived from an EMBL/GenBank/DDBJ whole genome shotgun (WGS) entry which is preliminary data.</text>
</comment>
<sequence>MKPLIAAMTAGLLMFGNGLLPDPKNPGGESTITQDENTTYVDLAVREKITITGDGVGRGRGDDYRIPRPCWYEPARSGEDMYRFLTDPRTNARRAAIDEESRLEFLKPFEEKRDADGFWWVPNYDQNHPDGAACWGDLELFVFVPTGTTPPSGITPEQLAHIARGSLTVPEHTVRLNPDAKSFVNLDTWVWAEGIGETTRTVTATIPGFMSVTVTATLDSITIDPGTSEDRAVTELADCGTTGKPYVRGGTFSCGVRYLRSSIDQPGGTYTLGVTSVWSTRATGDVAPFQLAPVEVEITRDVEVGEIQSNVRP</sequence>
<accession>A0A4R4YHI1</accession>
<evidence type="ECO:0000313" key="1">
    <source>
        <dbReference type="EMBL" id="TDD43399.1"/>
    </source>
</evidence>
<proteinExistence type="predicted"/>
<evidence type="ECO:0008006" key="3">
    <source>
        <dbReference type="Google" id="ProtNLM"/>
    </source>
</evidence>
<keyword evidence="2" id="KW-1185">Reference proteome</keyword>